<dbReference type="GO" id="GO:0016020">
    <property type="term" value="C:membrane"/>
    <property type="evidence" value="ECO:0007669"/>
    <property type="project" value="TreeGrafter"/>
</dbReference>
<reference evidence="4" key="2">
    <citation type="submission" date="2019-07" db="EMBL/GenBank/DDBJ databases">
        <authorList>
            <person name="Whitman W."/>
            <person name="Huntemann M."/>
            <person name="Clum A."/>
            <person name="Pillay M."/>
            <person name="Palaniappan K."/>
            <person name="Varghese N."/>
            <person name="Mikhailova N."/>
            <person name="Stamatis D."/>
            <person name="Reddy T."/>
            <person name="Daum C."/>
            <person name="Shapiro N."/>
            <person name="Ivanova N."/>
            <person name="Kyrpides N."/>
            <person name="Woyke T."/>
        </authorList>
    </citation>
    <scope>NUCLEOTIDE SEQUENCE</scope>
    <source>
        <strain evidence="4">CGMCC 1.10685</strain>
    </source>
</reference>
<feature type="transmembrane region" description="Helical" evidence="1">
    <location>
        <begin position="150"/>
        <end position="169"/>
    </location>
</feature>
<evidence type="ECO:0000313" key="6">
    <source>
        <dbReference type="Proteomes" id="UP000437862"/>
    </source>
</evidence>
<evidence type="ECO:0000313" key="5">
    <source>
        <dbReference type="Proteomes" id="UP000315112"/>
    </source>
</evidence>
<dbReference type="InterPro" id="IPR050879">
    <property type="entry name" value="Acyltransferase_3"/>
</dbReference>
<evidence type="ECO:0000256" key="1">
    <source>
        <dbReference type="SAM" id="Phobius"/>
    </source>
</evidence>
<feature type="transmembrane region" description="Helical" evidence="1">
    <location>
        <begin position="232"/>
        <end position="255"/>
    </location>
</feature>
<proteinExistence type="predicted"/>
<feature type="transmembrane region" description="Helical" evidence="1">
    <location>
        <begin position="75"/>
        <end position="95"/>
    </location>
</feature>
<dbReference type="InterPro" id="IPR002656">
    <property type="entry name" value="Acyl_transf_3_dom"/>
</dbReference>
<dbReference type="EMBL" id="CP046904">
    <property type="protein sequence ID" value="QGZ41538.1"/>
    <property type="molecule type" value="Genomic_DNA"/>
</dbReference>
<evidence type="ECO:0000313" key="4">
    <source>
        <dbReference type="EMBL" id="TWI51512.1"/>
    </source>
</evidence>
<feature type="transmembrane region" description="Helical" evidence="1">
    <location>
        <begin position="36"/>
        <end position="54"/>
    </location>
</feature>
<dbReference type="EMBL" id="VLKW01000001">
    <property type="protein sequence ID" value="TWI51512.1"/>
    <property type="molecule type" value="Genomic_DNA"/>
</dbReference>
<keyword evidence="1" id="KW-0472">Membrane</keyword>
<feature type="transmembrane region" description="Helical" evidence="1">
    <location>
        <begin position="291"/>
        <end position="310"/>
    </location>
</feature>
<dbReference type="GO" id="GO:0016747">
    <property type="term" value="F:acyltransferase activity, transferring groups other than amino-acyl groups"/>
    <property type="evidence" value="ECO:0007669"/>
    <property type="project" value="InterPro"/>
</dbReference>
<keyword evidence="1" id="KW-1133">Transmembrane helix</keyword>
<keyword evidence="3" id="KW-0808">Transferase</keyword>
<feature type="transmembrane region" description="Helical" evidence="1">
    <location>
        <begin position="123"/>
        <end position="143"/>
    </location>
</feature>
<dbReference type="Pfam" id="PF01757">
    <property type="entry name" value="Acyl_transf_3"/>
    <property type="match status" value="1"/>
</dbReference>
<keyword evidence="3" id="KW-0012">Acyltransferase</keyword>
<protein>
    <submittedName>
        <fullName evidence="3">Acyltransferase family protein</fullName>
    </submittedName>
    <submittedName>
        <fullName evidence="4">Peptidoglycan/LPS O-acetylase OafA/YrhL</fullName>
    </submittedName>
</protein>
<dbReference type="GO" id="GO:0000271">
    <property type="term" value="P:polysaccharide biosynthetic process"/>
    <property type="evidence" value="ECO:0007669"/>
    <property type="project" value="TreeGrafter"/>
</dbReference>
<dbReference type="Proteomes" id="UP000437862">
    <property type="component" value="Chromosome"/>
</dbReference>
<feature type="transmembrane region" description="Helical" evidence="1">
    <location>
        <begin position="206"/>
        <end position="226"/>
    </location>
</feature>
<accession>A0A562Q453</accession>
<evidence type="ECO:0000313" key="3">
    <source>
        <dbReference type="EMBL" id="QGZ41538.1"/>
    </source>
</evidence>
<sequence>MRSEQLTYLDGWRGLAILLLLVGHFLPVPGVNLGAVGVRLFFALSGFLMARLLITQRVPIARFLRRRIARIFPAAYVFLAMTVIACAVAGMPVSWPETLAAATYLNNYFPGELGHAVMPFGHFWSLCVEEHSYLLLAVLAVLAGRARGTMLLLVALCLGVSIAAGSWYVAHYTGRPLTGMLLHTEVAGFTLFASVFLYLALGERRIAVPTVAWAAILCAAFVTQWWSVPVLVQLYVGGVLFALALNLLPSATPLVQRVLSWRPLRMLGMWSYSLYLWQQPAYLYGDGSWTQRLAGLALSIAAGVLSFYLVEQPARRYLNRKWDAAPAPLPQRAAA</sequence>
<feature type="domain" description="Acyltransferase 3" evidence="2">
    <location>
        <begin position="7"/>
        <end position="287"/>
    </location>
</feature>
<organism evidence="4 5">
    <name type="scientific">Pseudoduganella flava</name>
    <dbReference type="NCBI Taxonomy" id="871742"/>
    <lineage>
        <taxon>Bacteria</taxon>
        <taxon>Pseudomonadati</taxon>
        <taxon>Pseudomonadota</taxon>
        <taxon>Betaproteobacteria</taxon>
        <taxon>Burkholderiales</taxon>
        <taxon>Oxalobacteraceae</taxon>
        <taxon>Telluria group</taxon>
        <taxon>Pseudoduganella</taxon>
    </lineage>
</organism>
<gene>
    <name evidence="3" type="ORF">GO485_22435</name>
    <name evidence="4" type="ORF">IP92_00499</name>
</gene>
<feature type="transmembrane region" description="Helical" evidence="1">
    <location>
        <begin position="12"/>
        <end position="30"/>
    </location>
</feature>
<reference evidence="3 6" key="3">
    <citation type="submission" date="2019-12" db="EMBL/GenBank/DDBJ databases">
        <title>Draft Genome Sequences of Six Type Strains of the Genus Massilia.</title>
        <authorList>
            <person name="Miess H."/>
            <person name="Frediansyah A."/>
            <person name="Goeker M."/>
            <person name="Gross H."/>
        </authorList>
    </citation>
    <scope>NUCLEOTIDE SEQUENCE [LARGE SCALE GENOMIC DNA]</scope>
    <source>
        <strain evidence="3 6">DSM 26639</strain>
    </source>
</reference>
<keyword evidence="1" id="KW-0812">Transmembrane</keyword>
<keyword evidence="6" id="KW-1185">Reference proteome</keyword>
<name>A0A562Q453_9BURK</name>
<dbReference type="PANTHER" id="PTHR23028:SF53">
    <property type="entry name" value="ACYL_TRANSF_3 DOMAIN-CONTAINING PROTEIN"/>
    <property type="match status" value="1"/>
</dbReference>
<reference evidence="4 5" key="1">
    <citation type="journal article" date="2015" name="Stand. Genomic Sci.">
        <title>Genomic Encyclopedia of Bacterial and Archaeal Type Strains, Phase III: the genomes of soil and plant-associated and newly described type strains.</title>
        <authorList>
            <person name="Whitman W.B."/>
            <person name="Woyke T."/>
            <person name="Klenk H.P."/>
            <person name="Zhou Y."/>
            <person name="Lilburn T.G."/>
            <person name="Beck B.J."/>
            <person name="De Vos P."/>
            <person name="Vandamme P."/>
            <person name="Eisen J.A."/>
            <person name="Garrity G."/>
            <person name="Hugenholtz P."/>
            <person name="Kyrpides N.C."/>
        </authorList>
    </citation>
    <scope>NUCLEOTIDE SEQUENCE [LARGE SCALE GENOMIC DNA]</scope>
    <source>
        <strain evidence="4 5">CGMCC 1.10685</strain>
    </source>
</reference>
<feature type="transmembrane region" description="Helical" evidence="1">
    <location>
        <begin position="181"/>
        <end position="199"/>
    </location>
</feature>
<feature type="transmembrane region" description="Helical" evidence="1">
    <location>
        <begin position="267"/>
        <end position="285"/>
    </location>
</feature>
<evidence type="ECO:0000259" key="2">
    <source>
        <dbReference type="Pfam" id="PF01757"/>
    </source>
</evidence>
<dbReference type="PANTHER" id="PTHR23028">
    <property type="entry name" value="ACETYLTRANSFERASE"/>
    <property type="match status" value="1"/>
</dbReference>
<dbReference type="Proteomes" id="UP000315112">
    <property type="component" value="Unassembled WGS sequence"/>
</dbReference>
<dbReference type="OrthoDB" id="9814807at2"/>
<dbReference type="RefSeq" id="WP_145872925.1">
    <property type="nucleotide sequence ID" value="NZ_CP046904.1"/>
</dbReference>
<dbReference type="AlphaFoldDB" id="A0A562Q453"/>